<evidence type="ECO:0008006" key="5">
    <source>
        <dbReference type="Google" id="ProtNLM"/>
    </source>
</evidence>
<comment type="similarity">
    <text evidence="2">Belongs to the short-chain dehydrogenases/reductases (SDR) family.</text>
</comment>
<gene>
    <name evidence="3" type="ORF">C8A03DRAFT_37499</name>
</gene>
<keyword evidence="4" id="KW-1185">Reference proteome</keyword>
<dbReference type="InterPro" id="IPR051911">
    <property type="entry name" value="SDR_oxidoreductase"/>
</dbReference>
<dbReference type="PANTHER" id="PTHR43976:SF6">
    <property type="entry name" value="OXIDOREDUCTASE, PUTATIVE (AFU_ORTHOLOGUE AFUA_1G13950)-RELATED"/>
    <property type="match status" value="1"/>
</dbReference>
<protein>
    <recommendedName>
        <fullName evidence="5">Short-chain oxidoreductase</fullName>
    </recommendedName>
</protein>
<sequence>MSEPKPTTSTRRLTFLITGCSSGLGLTLSRIVLGHGHNLIATSRNPARTPDLVAEVQSRGGRWLKLDVDDPASGSLIDSLEKGGTHIDVLVNNAGYSIHAPVETFTEEELRRMMETLYFGPARLIRAVLPYMRQRRSGVVVNMSSGAGLEGSESMGGYAAAKAAMDGMMKVLGKEVAPFGVRTLTVQLGAFNTNMPNAATCGKIPMPDDYKGSPVDKVADLITGGTFNPDGDQEKAMKAVYEVVVGEGVGAGRESERMLPLGRDLAVRLRQVQDGLAHAMEVFGEVCNNVYLETRVKSSSASSY</sequence>
<dbReference type="Pfam" id="PF00106">
    <property type="entry name" value="adh_short"/>
    <property type="match status" value="1"/>
</dbReference>
<evidence type="ECO:0000256" key="1">
    <source>
        <dbReference type="ARBA" id="ARBA00022857"/>
    </source>
</evidence>
<dbReference type="InterPro" id="IPR002347">
    <property type="entry name" value="SDR_fam"/>
</dbReference>
<dbReference type="EMBL" id="MU860336">
    <property type="protein sequence ID" value="KAK4234716.1"/>
    <property type="molecule type" value="Genomic_DNA"/>
</dbReference>
<dbReference type="PRINTS" id="PR00081">
    <property type="entry name" value="GDHRDH"/>
</dbReference>
<evidence type="ECO:0000313" key="3">
    <source>
        <dbReference type="EMBL" id="KAK4234716.1"/>
    </source>
</evidence>
<dbReference type="InterPro" id="IPR036291">
    <property type="entry name" value="NAD(P)-bd_dom_sf"/>
</dbReference>
<dbReference type="Gene3D" id="3.40.50.720">
    <property type="entry name" value="NAD(P)-binding Rossmann-like Domain"/>
    <property type="match status" value="1"/>
</dbReference>
<proteinExistence type="inferred from homology"/>
<evidence type="ECO:0000313" key="4">
    <source>
        <dbReference type="Proteomes" id="UP001303760"/>
    </source>
</evidence>
<dbReference type="PANTHER" id="PTHR43976">
    <property type="entry name" value="SHORT CHAIN DEHYDROGENASE"/>
    <property type="match status" value="1"/>
</dbReference>
<dbReference type="PRINTS" id="PR00080">
    <property type="entry name" value="SDRFAMILY"/>
</dbReference>
<dbReference type="PROSITE" id="PS00061">
    <property type="entry name" value="ADH_SHORT"/>
    <property type="match status" value="1"/>
</dbReference>
<dbReference type="InterPro" id="IPR020904">
    <property type="entry name" value="Sc_DH/Rdtase_CS"/>
</dbReference>
<accession>A0AAN7C494</accession>
<dbReference type="AlphaFoldDB" id="A0AAN7C494"/>
<reference evidence="3" key="2">
    <citation type="submission" date="2023-05" db="EMBL/GenBank/DDBJ databases">
        <authorList>
            <consortium name="Lawrence Berkeley National Laboratory"/>
            <person name="Steindorff A."/>
            <person name="Hensen N."/>
            <person name="Bonometti L."/>
            <person name="Westerberg I."/>
            <person name="Brannstrom I.O."/>
            <person name="Guillou S."/>
            <person name="Cros-Aarteil S."/>
            <person name="Calhoun S."/>
            <person name="Haridas S."/>
            <person name="Kuo A."/>
            <person name="Mondo S."/>
            <person name="Pangilinan J."/>
            <person name="Riley R."/>
            <person name="Labutti K."/>
            <person name="Andreopoulos B."/>
            <person name="Lipzen A."/>
            <person name="Chen C."/>
            <person name="Yanf M."/>
            <person name="Daum C."/>
            <person name="Ng V."/>
            <person name="Clum A."/>
            <person name="Ohm R."/>
            <person name="Martin F."/>
            <person name="Silar P."/>
            <person name="Natvig D."/>
            <person name="Lalanne C."/>
            <person name="Gautier V."/>
            <person name="Ament-Velasquez S.L."/>
            <person name="Kruys A."/>
            <person name="Hutchinson M.I."/>
            <person name="Powell A.J."/>
            <person name="Barry K."/>
            <person name="Miller A.N."/>
            <person name="Grigoriev I.V."/>
            <person name="Debuchy R."/>
            <person name="Gladieux P."/>
            <person name="Thoren M.H."/>
            <person name="Johannesson H."/>
        </authorList>
    </citation>
    <scope>NUCLEOTIDE SEQUENCE</scope>
    <source>
        <strain evidence="3">CBS 532.94</strain>
    </source>
</reference>
<keyword evidence="1" id="KW-0521">NADP</keyword>
<dbReference type="SUPFAM" id="SSF51735">
    <property type="entry name" value="NAD(P)-binding Rossmann-fold domains"/>
    <property type="match status" value="1"/>
</dbReference>
<reference evidence="3" key="1">
    <citation type="journal article" date="2023" name="Mol. Phylogenet. Evol.">
        <title>Genome-scale phylogeny and comparative genomics of the fungal order Sordariales.</title>
        <authorList>
            <person name="Hensen N."/>
            <person name="Bonometti L."/>
            <person name="Westerberg I."/>
            <person name="Brannstrom I.O."/>
            <person name="Guillou S."/>
            <person name="Cros-Aarteil S."/>
            <person name="Calhoun S."/>
            <person name="Haridas S."/>
            <person name="Kuo A."/>
            <person name="Mondo S."/>
            <person name="Pangilinan J."/>
            <person name="Riley R."/>
            <person name="LaButti K."/>
            <person name="Andreopoulos B."/>
            <person name="Lipzen A."/>
            <person name="Chen C."/>
            <person name="Yan M."/>
            <person name="Daum C."/>
            <person name="Ng V."/>
            <person name="Clum A."/>
            <person name="Steindorff A."/>
            <person name="Ohm R.A."/>
            <person name="Martin F."/>
            <person name="Silar P."/>
            <person name="Natvig D.O."/>
            <person name="Lalanne C."/>
            <person name="Gautier V."/>
            <person name="Ament-Velasquez S.L."/>
            <person name="Kruys A."/>
            <person name="Hutchinson M.I."/>
            <person name="Powell A.J."/>
            <person name="Barry K."/>
            <person name="Miller A.N."/>
            <person name="Grigoriev I.V."/>
            <person name="Debuchy R."/>
            <person name="Gladieux P."/>
            <person name="Hiltunen Thoren M."/>
            <person name="Johannesson H."/>
        </authorList>
    </citation>
    <scope>NUCLEOTIDE SEQUENCE</scope>
    <source>
        <strain evidence="3">CBS 532.94</strain>
    </source>
</reference>
<comment type="caution">
    <text evidence="3">The sequence shown here is derived from an EMBL/GenBank/DDBJ whole genome shotgun (WGS) entry which is preliminary data.</text>
</comment>
<dbReference type="Proteomes" id="UP001303760">
    <property type="component" value="Unassembled WGS sequence"/>
</dbReference>
<name>A0AAN7C494_9PEZI</name>
<organism evidence="3 4">
    <name type="scientific">Achaetomium macrosporum</name>
    <dbReference type="NCBI Taxonomy" id="79813"/>
    <lineage>
        <taxon>Eukaryota</taxon>
        <taxon>Fungi</taxon>
        <taxon>Dikarya</taxon>
        <taxon>Ascomycota</taxon>
        <taxon>Pezizomycotina</taxon>
        <taxon>Sordariomycetes</taxon>
        <taxon>Sordariomycetidae</taxon>
        <taxon>Sordariales</taxon>
        <taxon>Chaetomiaceae</taxon>
        <taxon>Achaetomium</taxon>
    </lineage>
</organism>
<evidence type="ECO:0000256" key="2">
    <source>
        <dbReference type="RuleBase" id="RU000363"/>
    </source>
</evidence>